<keyword evidence="2" id="KW-1185">Reference proteome</keyword>
<comment type="caution">
    <text evidence="1">The sequence shown here is derived from an EMBL/GenBank/DDBJ whole genome shotgun (WGS) entry which is preliminary data.</text>
</comment>
<gene>
    <name evidence="1" type="ORF">FEMY_03960</name>
</gene>
<dbReference type="EMBL" id="LRRD01000006">
    <property type="protein sequence ID" value="KXW59034.1"/>
    <property type="molecule type" value="Genomic_DNA"/>
</dbReference>
<dbReference type="STRING" id="1789004.FEMY_03960"/>
<organism evidence="1 2">
    <name type="scientific">Ferrovum myxofaciens</name>
    <dbReference type="NCBI Taxonomy" id="416213"/>
    <lineage>
        <taxon>Bacteria</taxon>
        <taxon>Pseudomonadati</taxon>
        <taxon>Pseudomonadota</taxon>
        <taxon>Betaproteobacteria</taxon>
        <taxon>Ferrovales</taxon>
        <taxon>Ferrovaceae</taxon>
        <taxon>Ferrovum</taxon>
    </lineage>
</organism>
<sequence length="365" mass="40601">MALRIQSVFPGRVAWVEFDSRVLRGNPWNDPTRRRFPVWLPEGYDLPGSVQRYPVFYGLAGYFGSGPSQVNWQPFNESVPERVARLIHSGAMGPVILAFPDCFTRLGGNQYVNSSALGAYGDYLSQEVVPFIDATFRTLATRDHRGVFGKSSGGYGALFQAMHTPDCWGGVVSHAGDAGFDLAYRGDWPNTLDVLARFRPAVEEETLEQRTRAQALTQGLDDGRVTSFLAAVGSQDRPSSAETHALMNLGMAATYDPDPSAPNGFRLPFHLETGELLSERWARWQACDPVHAAPRHASTLRQLKCLFLDCGWRDQYHLHYGARQLSAALTRARVPHVHEEFDGTHSGIDFRLDRSLPHLYAALKP</sequence>
<dbReference type="PATRIC" id="fig|1789004.3.peg.395"/>
<evidence type="ECO:0000313" key="1">
    <source>
        <dbReference type="EMBL" id="KXW59034.1"/>
    </source>
</evidence>
<dbReference type="InterPro" id="IPR029058">
    <property type="entry name" value="AB_hydrolase_fold"/>
</dbReference>
<proteinExistence type="predicted"/>
<dbReference type="PANTHER" id="PTHR48098">
    <property type="entry name" value="ENTEROCHELIN ESTERASE-RELATED"/>
    <property type="match status" value="1"/>
</dbReference>
<dbReference type="Gene3D" id="3.40.50.1820">
    <property type="entry name" value="alpha/beta hydrolase"/>
    <property type="match status" value="1"/>
</dbReference>
<name>A0A149W1K3_9PROT</name>
<dbReference type="InterPro" id="IPR050583">
    <property type="entry name" value="Mycobacterial_A85_antigen"/>
</dbReference>
<dbReference type="RefSeq" id="WP_062187432.1">
    <property type="nucleotide sequence ID" value="NZ_LRRD01000006.1"/>
</dbReference>
<dbReference type="InterPro" id="IPR000801">
    <property type="entry name" value="Esterase-like"/>
</dbReference>
<dbReference type="AlphaFoldDB" id="A0A149W1K3"/>
<dbReference type="Proteomes" id="UP000075653">
    <property type="component" value="Unassembled WGS sequence"/>
</dbReference>
<dbReference type="SUPFAM" id="SSF53474">
    <property type="entry name" value="alpha/beta-Hydrolases"/>
    <property type="match status" value="1"/>
</dbReference>
<dbReference type="Pfam" id="PF00756">
    <property type="entry name" value="Esterase"/>
    <property type="match status" value="1"/>
</dbReference>
<protein>
    <submittedName>
        <fullName evidence="1">Putative esterase</fullName>
    </submittedName>
</protein>
<evidence type="ECO:0000313" key="2">
    <source>
        <dbReference type="Proteomes" id="UP000075653"/>
    </source>
</evidence>
<accession>A0A149W1K3</accession>
<reference evidence="1 2" key="1">
    <citation type="submission" date="2016-01" db="EMBL/GenBank/DDBJ databases">
        <title>Genome sequence of the acidophilic iron oxidising Ferrovum strain Z-31.</title>
        <authorList>
            <person name="Poehlein A."/>
            <person name="Ullrich S.R."/>
            <person name="Schloemann M."/>
            <person name="Muehling M."/>
            <person name="Daniel R."/>
        </authorList>
    </citation>
    <scope>NUCLEOTIDE SEQUENCE [LARGE SCALE GENOMIC DNA]</scope>
    <source>
        <strain evidence="1 2">Z-31</strain>
    </source>
</reference>